<dbReference type="Gene3D" id="1.20.1260.10">
    <property type="match status" value="1"/>
</dbReference>
<proteinExistence type="predicted"/>
<sequence length="214" mass="22870">MNTLRRNTRTAVRRTALAAAVTAAALVLAACGGDDSGSGDKPSPSASASEKTGAHNKADVSFATGMIPHHRQAVEMADLAETRASSSKVKDLAEKIKKAQDPEITTMSGWLKAWGEKVPEDMSGMDHGGMDHGDDSEMPGMMDGKDMEKMKKSEGKDFDTMFLNMMIEHHEGAVEMSQTEKKKGAYGPATSLADDIIAAQNAEIAQMRKLLGKD</sequence>
<feature type="compositionally biased region" description="Low complexity" evidence="1">
    <location>
        <begin position="33"/>
        <end position="49"/>
    </location>
</feature>
<feature type="signal peptide" evidence="2">
    <location>
        <begin position="1"/>
        <end position="29"/>
    </location>
</feature>
<protein>
    <submittedName>
        <fullName evidence="4">DUF305 domain-containing protein</fullName>
    </submittedName>
</protein>
<feature type="domain" description="DUF305" evidence="3">
    <location>
        <begin position="59"/>
        <end position="211"/>
    </location>
</feature>
<dbReference type="InterPro" id="IPR012347">
    <property type="entry name" value="Ferritin-like"/>
</dbReference>
<dbReference type="PANTHER" id="PTHR36933">
    <property type="entry name" value="SLL0788 PROTEIN"/>
    <property type="match status" value="1"/>
</dbReference>
<feature type="chain" id="PRO_5016682933" evidence="2">
    <location>
        <begin position="30"/>
        <end position="214"/>
    </location>
</feature>
<name>A0A345XRX9_9ACTN</name>
<evidence type="ECO:0000313" key="4">
    <source>
        <dbReference type="EMBL" id="AXK34395.1"/>
    </source>
</evidence>
<dbReference type="KEGG" id="sarm:DVA86_18825"/>
<dbReference type="PANTHER" id="PTHR36933:SF1">
    <property type="entry name" value="SLL0788 PROTEIN"/>
    <property type="match status" value="1"/>
</dbReference>
<dbReference type="InterPro" id="IPR005183">
    <property type="entry name" value="DUF305_CopM-like"/>
</dbReference>
<evidence type="ECO:0000256" key="2">
    <source>
        <dbReference type="SAM" id="SignalP"/>
    </source>
</evidence>
<dbReference type="AlphaFoldDB" id="A0A345XRX9"/>
<dbReference type="Proteomes" id="UP000254425">
    <property type="component" value="Chromosome"/>
</dbReference>
<reference evidence="4 5" key="1">
    <citation type="submission" date="2018-07" db="EMBL/GenBank/DDBJ databases">
        <title>Draft genome of the type strain Streptomyces armeniacus ATCC 15676.</title>
        <authorList>
            <person name="Labana P."/>
            <person name="Gosse J.T."/>
            <person name="Boddy C.N."/>
        </authorList>
    </citation>
    <scope>NUCLEOTIDE SEQUENCE [LARGE SCALE GENOMIC DNA]</scope>
    <source>
        <strain evidence="4 5">ATCC 15676</strain>
    </source>
</reference>
<accession>A0A345XRX9</accession>
<keyword evidence="2" id="KW-0732">Signal</keyword>
<gene>
    <name evidence="4" type="ORF">DVA86_18825</name>
</gene>
<feature type="region of interest" description="Disordered" evidence="1">
    <location>
        <begin position="33"/>
        <end position="55"/>
    </location>
</feature>
<keyword evidence="5" id="KW-1185">Reference proteome</keyword>
<dbReference type="RefSeq" id="WP_208879802.1">
    <property type="nucleotide sequence ID" value="NZ_CP031320.1"/>
</dbReference>
<dbReference type="PROSITE" id="PS51257">
    <property type="entry name" value="PROKAR_LIPOPROTEIN"/>
    <property type="match status" value="1"/>
</dbReference>
<dbReference type="EMBL" id="CP031320">
    <property type="protein sequence ID" value="AXK34395.1"/>
    <property type="molecule type" value="Genomic_DNA"/>
</dbReference>
<evidence type="ECO:0000259" key="3">
    <source>
        <dbReference type="Pfam" id="PF03713"/>
    </source>
</evidence>
<dbReference type="Pfam" id="PF03713">
    <property type="entry name" value="DUF305"/>
    <property type="match status" value="1"/>
</dbReference>
<organism evidence="4 5">
    <name type="scientific">Streptomyces armeniacus</name>
    <dbReference type="NCBI Taxonomy" id="83291"/>
    <lineage>
        <taxon>Bacteria</taxon>
        <taxon>Bacillati</taxon>
        <taxon>Actinomycetota</taxon>
        <taxon>Actinomycetes</taxon>
        <taxon>Kitasatosporales</taxon>
        <taxon>Streptomycetaceae</taxon>
        <taxon>Streptomyces</taxon>
    </lineage>
</organism>
<evidence type="ECO:0000313" key="5">
    <source>
        <dbReference type="Proteomes" id="UP000254425"/>
    </source>
</evidence>
<evidence type="ECO:0000256" key="1">
    <source>
        <dbReference type="SAM" id="MobiDB-lite"/>
    </source>
</evidence>